<dbReference type="RefSeq" id="WP_077411818.1">
    <property type="nucleotide sequence ID" value="NZ_JBHRTS010000007.1"/>
</dbReference>
<sequence>MHVPPHFAIKDSSVIDRFIKTHAFGQLTSIHQGRLCCSHMPFLYDPGKGLLTGHLGKRNPQHQDLEGQELLVTLQGAHGYISPSWYVSEGVPTWNYQAVHLYGQGEVFHDCDSLKQLVDQLTVQFEQSQATPWTASYDERMLHGIVGIRIKVSSIEGQFKLNQNRSVADRQGVINHLDPSHQADLLTAMKQVL</sequence>
<reference evidence="2" key="1">
    <citation type="journal article" date="2019" name="Int. J. Syst. Evol. Microbiol.">
        <title>The Global Catalogue of Microorganisms (GCM) 10K type strain sequencing project: providing services to taxonomists for standard genome sequencing and annotation.</title>
        <authorList>
            <consortium name="The Broad Institute Genomics Platform"/>
            <consortium name="The Broad Institute Genome Sequencing Center for Infectious Disease"/>
            <person name="Wu L."/>
            <person name="Ma J."/>
        </authorList>
    </citation>
    <scope>NUCLEOTIDE SEQUENCE [LARGE SCALE GENOMIC DNA]</scope>
    <source>
        <strain evidence="2">KCTC 42953</strain>
    </source>
</reference>
<dbReference type="SUPFAM" id="SSF50475">
    <property type="entry name" value="FMN-binding split barrel"/>
    <property type="match status" value="1"/>
</dbReference>
<dbReference type="InterPro" id="IPR007396">
    <property type="entry name" value="TR_PAI2-type"/>
</dbReference>
<dbReference type="PIRSF" id="PIRSF010372">
    <property type="entry name" value="PaiB"/>
    <property type="match status" value="1"/>
</dbReference>
<dbReference type="PANTHER" id="PTHR35802:SF1">
    <property type="entry name" value="PROTEASE SYNTHASE AND SPORULATION PROTEIN PAI 2"/>
    <property type="match status" value="1"/>
</dbReference>
<gene>
    <name evidence="1" type="ORF">ACFODZ_13555</name>
</gene>
<proteinExistence type="predicted"/>
<dbReference type="Gene3D" id="2.30.110.10">
    <property type="entry name" value="Electron Transport, Fmn-binding Protein, Chain A"/>
    <property type="match status" value="1"/>
</dbReference>
<evidence type="ECO:0000313" key="2">
    <source>
        <dbReference type="Proteomes" id="UP001595533"/>
    </source>
</evidence>
<evidence type="ECO:0000313" key="1">
    <source>
        <dbReference type="EMBL" id="MFC3195274.1"/>
    </source>
</evidence>
<organism evidence="1 2">
    <name type="scientific">Marinicella sediminis</name>
    <dbReference type="NCBI Taxonomy" id="1792834"/>
    <lineage>
        <taxon>Bacteria</taxon>
        <taxon>Pseudomonadati</taxon>
        <taxon>Pseudomonadota</taxon>
        <taxon>Gammaproteobacteria</taxon>
        <taxon>Lysobacterales</taxon>
        <taxon>Marinicellaceae</taxon>
        <taxon>Marinicella</taxon>
    </lineage>
</organism>
<dbReference type="PANTHER" id="PTHR35802">
    <property type="entry name" value="PROTEASE SYNTHASE AND SPORULATION PROTEIN PAI 2"/>
    <property type="match status" value="1"/>
</dbReference>
<dbReference type="EMBL" id="JBHRTS010000007">
    <property type="protein sequence ID" value="MFC3195274.1"/>
    <property type="molecule type" value="Genomic_DNA"/>
</dbReference>
<keyword evidence="2" id="KW-1185">Reference proteome</keyword>
<dbReference type="Proteomes" id="UP001595533">
    <property type="component" value="Unassembled WGS sequence"/>
</dbReference>
<dbReference type="InterPro" id="IPR012349">
    <property type="entry name" value="Split_barrel_FMN-bd"/>
</dbReference>
<accession>A0ABV7JAX9</accession>
<comment type="caution">
    <text evidence="1">The sequence shown here is derived from an EMBL/GenBank/DDBJ whole genome shotgun (WGS) entry which is preliminary data.</text>
</comment>
<dbReference type="Pfam" id="PF04299">
    <property type="entry name" value="FMN_bind_2"/>
    <property type="match status" value="1"/>
</dbReference>
<name>A0ABV7JAX9_9GAMM</name>
<protein>
    <submittedName>
        <fullName evidence="1">FMN-binding negative transcriptional regulator</fullName>
    </submittedName>
</protein>